<proteinExistence type="predicted"/>
<evidence type="ECO:0000259" key="3">
    <source>
        <dbReference type="PROSITE" id="PS51387"/>
    </source>
</evidence>
<dbReference type="SUPFAM" id="SSF55447">
    <property type="entry name" value="CO dehydrogenase flavoprotein C-terminal domain-like"/>
    <property type="match status" value="1"/>
</dbReference>
<keyword evidence="5" id="KW-1185">Reference proteome</keyword>
<name>A0A8J3QVM4_9ACTN</name>
<dbReference type="EMBL" id="BONZ01000056">
    <property type="protein sequence ID" value="GIH17673.1"/>
    <property type="molecule type" value="Genomic_DNA"/>
</dbReference>
<protein>
    <recommendedName>
        <fullName evidence="3">FAD-binding PCMH-type domain-containing protein</fullName>
    </recommendedName>
</protein>
<dbReference type="PANTHER" id="PTHR42659">
    <property type="entry name" value="XANTHINE DEHYDROGENASE SUBUNIT C-RELATED"/>
    <property type="match status" value="1"/>
</dbReference>
<feature type="compositionally biased region" description="Low complexity" evidence="2">
    <location>
        <begin position="410"/>
        <end position="438"/>
    </location>
</feature>
<dbReference type="Gene3D" id="3.30.43.10">
    <property type="entry name" value="Uridine Diphospho-n-acetylenolpyruvylglucosamine Reductase, domain 2"/>
    <property type="match status" value="1"/>
</dbReference>
<comment type="caution">
    <text evidence="4">The sequence shown here is derived from an EMBL/GenBank/DDBJ whole genome shotgun (WGS) entry which is preliminary data.</text>
</comment>
<dbReference type="InterPro" id="IPR016169">
    <property type="entry name" value="FAD-bd_PCMH_sub2"/>
</dbReference>
<dbReference type="PROSITE" id="PS51387">
    <property type="entry name" value="FAD_PCMH"/>
    <property type="match status" value="1"/>
</dbReference>
<dbReference type="InterPro" id="IPR036318">
    <property type="entry name" value="FAD-bd_PCMH-like_sf"/>
</dbReference>
<dbReference type="PANTHER" id="PTHR42659:SF1">
    <property type="entry name" value="OXIDOREDUCTASE"/>
    <property type="match status" value="1"/>
</dbReference>
<reference evidence="4" key="1">
    <citation type="submission" date="2021-01" db="EMBL/GenBank/DDBJ databases">
        <title>Whole genome shotgun sequence of Rugosimonospora africana NBRC 104875.</title>
        <authorList>
            <person name="Komaki H."/>
            <person name="Tamura T."/>
        </authorList>
    </citation>
    <scope>NUCLEOTIDE SEQUENCE</scope>
    <source>
        <strain evidence="4">NBRC 104875</strain>
    </source>
</reference>
<dbReference type="Pfam" id="PF03450">
    <property type="entry name" value="CO_deh_flav_C"/>
    <property type="match status" value="1"/>
</dbReference>
<dbReference type="InterPro" id="IPR016166">
    <property type="entry name" value="FAD-bd_PCMH"/>
</dbReference>
<evidence type="ECO:0000313" key="4">
    <source>
        <dbReference type="EMBL" id="GIH17673.1"/>
    </source>
</evidence>
<dbReference type="SMART" id="SM01092">
    <property type="entry name" value="CO_deh_flav_C"/>
    <property type="match status" value="1"/>
</dbReference>
<evidence type="ECO:0000256" key="1">
    <source>
        <dbReference type="ARBA" id="ARBA00023002"/>
    </source>
</evidence>
<dbReference type="GO" id="GO:0016491">
    <property type="term" value="F:oxidoreductase activity"/>
    <property type="evidence" value="ECO:0007669"/>
    <property type="project" value="UniProtKB-KW"/>
</dbReference>
<dbReference type="SUPFAM" id="SSF56176">
    <property type="entry name" value="FAD-binding/transporter-associated domain-like"/>
    <property type="match status" value="1"/>
</dbReference>
<dbReference type="Proteomes" id="UP000642748">
    <property type="component" value="Unassembled WGS sequence"/>
</dbReference>
<accession>A0A8J3QVM4</accession>
<dbReference type="GO" id="GO:0071949">
    <property type="term" value="F:FAD binding"/>
    <property type="evidence" value="ECO:0007669"/>
    <property type="project" value="InterPro"/>
</dbReference>
<dbReference type="Pfam" id="PF00941">
    <property type="entry name" value="FAD_binding_5"/>
    <property type="match status" value="1"/>
</dbReference>
<feature type="domain" description="FAD-binding PCMH-type" evidence="3">
    <location>
        <begin position="1"/>
        <end position="222"/>
    </location>
</feature>
<sequence>MRPFRYERTDDVAGAVALLSREPQGAFLGGGTNLVDLMRLDVARPDVLVDVRRLTSDRIEELPDGGVRIGAAVPNSDLAADPLIRTRYPLLSAALLSGASGQLRNLATTGGNLLQRTRCVYFQNVTTGCNKRQPGSGCSAIDGYHRELGILGISPACVATHPSDMAVAMVALEAVVHTLGPNGERSIPVAELHRLPGQDPEHDTVLEHGELITAIDLPPLPDGVRARYRKVRDRASYAFALVSVAAILDVADGMVRDVRIALGGVAHKPWRARIAEDALRGGPVSEERFRQAAEAELAEADPLPGNAFKVPLARNTIVRTLLDLAGPDLGGMAPPPASPDAPDPSGPDPNAAERGLDPNAPPAAAAGAAPPQDRTQPRHAAPPEEAEQPQEATRPQEATPPQDRAQPRHAAQPQDPGAAQPPNNPGAQPQGGPAIDPAIMDPEMESGPEPSGPPA</sequence>
<dbReference type="InterPro" id="IPR016167">
    <property type="entry name" value="FAD-bd_PCMH_sub1"/>
</dbReference>
<gene>
    <name evidence="4" type="ORF">Raf01_58450</name>
</gene>
<evidence type="ECO:0000313" key="5">
    <source>
        <dbReference type="Proteomes" id="UP000642748"/>
    </source>
</evidence>
<dbReference type="Gene3D" id="3.30.465.10">
    <property type="match status" value="2"/>
</dbReference>
<dbReference type="InterPro" id="IPR036683">
    <property type="entry name" value="CO_DH_flav_C_dom_sf"/>
</dbReference>
<dbReference type="InterPro" id="IPR051312">
    <property type="entry name" value="Diverse_Substr_Oxidored"/>
</dbReference>
<feature type="region of interest" description="Disordered" evidence="2">
    <location>
        <begin position="328"/>
        <end position="455"/>
    </location>
</feature>
<feature type="compositionally biased region" description="Low complexity" evidence="2">
    <location>
        <begin position="362"/>
        <end position="371"/>
    </location>
</feature>
<organism evidence="4 5">
    <name type="scientific">Rugosimonospora africana</name>
    <dbReference type="NCBI Taxonomy" id="556532"/>
    <lineage>
        <taxon>Bacteria</taxon>
        <taxon>Bacillati</taxon>
        <taxon>Actinomycetota</taxon>
        <taxon>Actinomycetes</taxon>
        <taxon>Micromonosporales</taxon>
        <taxon>Micromonosporaceae</taxon>
        <taxon>Rugosimonospora</taxon>
    </lineage>
</organism>
<dbReference type="InterPro" id="IPR005107">
    <property type="entry name" value="CO_DH_flav_C"/>
</dbReference>
<dbReference type="AlphaFoldDB" id="A0A8J3QVM4"/>
<dbReference type="InterPro" id="IPR002346">
    <property type="entry name" value="Mopterin_DH_FAD-bd"/>
</dbReference>
<dbReference type="RefSeq" id="WP_239134005.1">
    <property type="nucleotide sequence ID" value="NZ_BONZ01000056.1"/>
</dbReference>
<dbReference type="Gene3D" id="3.30.390.50">
    <property type="entry name" value="CO dehydrogenase flavoprotein, C-terminal domain"/>
    <property type="match status" value="1"/>
</dbReference>
<evidence type="ECO:0000256" key="2">
    <source>
        <dbReference type="SAM" id="MobiDB-lite"/>
    </source>
</evidence>
<feature type="compositionally biased region" description="Pro residues" evidence="2">
    <location>
        <begin position="333"/>
        <end position="347"/>
    </location>
</feature>
<keyword evidence="1" id="KW-0560">Oxidoreductase</keyword>